<dbReference type="Proteomes" id="UP000035083">
    <property type="component" value="Unassembled WGS sequence"/>
</dbReference>
<feature type="transmembrane region" description="Helical" evidence="2">
    <location>
        <begin position="214"/>
        <end position="234"/>
    </location>
</feature>
<feature type="transmembrane region" description="Helical" evidence="2">
    <location>
        <begin position="100"/>
        <end position="122"/>
    </location>
</feature>
<keyword evidence="2" id="KW-0472">Membrane</keyword>
<feature type="compositionally biased region" description="Basic and acidic residues" evidence="1">
    <location>
        <begin position="1"/>
        <end position="13"/>
    </location>
</feature>
<feature type="compositionally biased region" description="Polar residues" evidence="1">
    <location>
        <begin position="46"/>
        <end position="58"/>
    </location>
</feature>
<dbReference type="InterPro" id="IPR035166">
    <property type="entry name" value="DUF5336"/>
</dbReference>
<feature type="transmembrane region" description="Helical" evidence="2">
    <location>
        <begin position="158"/>
        <end position="176"/>
    </location>
</feature>
<sequence length="248" mass="25977">MREGRTAAVDRARSVGSGWLDTDMTNPPHPNQPDPKPDPKPDSQQALGQETNSWTSANPMPGYGPGPSAQPGPPPMMYGAPGYPPPPVRPPLLSRTPTPVLMAVGSTAAGLVTFFMGFLGWVTVSDEIDHKAEVWATGMNGTFDVPAYLSPSLILSPGWFFLLLGTVGVAAAGLAAPRWRRYLPLLAFLAIFGWLGLLVCALGLPPFLSLGAGAYVALTVGFIQAALLAIAAVIDGRAPADQGPPPRF</sequence>
<gene>
    <name evidence="3" type="ORF">GSI01S_02_00760</name>
</gene>
<keyword evidence="4" id="KW-1185">Reference proteome</keyword>
<organism evidence="3 4">
    <name type="scientific">Gordonia sihwensis NBRC 108236</name>
    <dbReference type="NCBI Taxonomy" id="1223544"/>
    <lineage>
        <taxon>Bacteria</taxon>
        <taxon>Bacillati</taxon>
        <taxon>Actinomycetota</taxon>
        <taxon>Actinomycetes</taxon>
        <taxon>Mycobacteriales</taxon>
        <taxon>Gordoniaceae</taxon>
        <taxon>Gordonia</taxon>
    </lineage>
</organism>
<evidence type="ECO:0000256" key="2">
    <source>
        <dbReference type="SAM" id="Phobius"/>
    </source>
</evidence>
<evidence type="ECO:0000256" key="1">
    <source>
        <dbReference type="SAM" id="MobiDB-lite"/>
    </source>
</evidence>
<feature type="region of interest" description="Disordered" evidence="1">
    <location>
        <begin position="1"/>
        <end position="82"/>
    </location>
</feature>
<dbReference type="eggNOG" id="ENOG5031VR4">
    <property type="taxonomic scope" value="Bacteria"/>
</dbReference>
<evidence type="ECO:0000313" key="4">
    <source>
        <dbReference type="Proteomes" id="UP000035083"/>
    </source>
</evidence>
<evidence type="ECO:0000313" key="3">
    <source>
        <dbReference type="EMBL" id="GAC59436.1"/>
    </source>
</evidence>
<accession>L7LFC8</accession>
<feature type="compositionally biased region" description="Pro residues" evidence="1">
    <location>
        <begin position="62"/>
        <end position="82"/>
    </location>
</feature>
<feature type="transmembrane region" description="Helical" evidence="2">
    <location>
        <begin position="183"/>
        <end position="208"/>
    </location>
</feature>
<proteinExistence type="predicted"/>
<name>L7LFC8_9ACTN</name>
<protein>
    <submittedName>
        <fullName evidence="3">Uncharacterized protein</fullName>
    </submittedName>
</protein>
<dbReference type="Pfam" id="PF17270">
    <property type="entry name" value="DUF5336"/>
    <property type="match status" value="1"/>
</dbReference>
<keyword evidence="2" id="KW-0812">Transmembrane</keyword>
<dbReference type="EMBL" id="BANU01000002">
    <property type="protein sequence ID" value="GAC59436.1"/>
    <property type="molecule type" value="Genomic_DNA"/>
</dbReference>
<dbReference type="AlphaFoldDB" id="L7LFC8"/>
<comment type="caution">
    <text evidence="3">The sequence shown here is derived from an EMBL/GenBank/DDBJ whole genome shotgun (WGS) entry which is preliminary data.</text>
</comment>
<keyword evidence="2" id="KW-1133">Transmembrane helix</keyword>
<reference evidence="3 4" key="1">
    <citation type="submission" date="2012-12" db="EMBL/GenBank/DDBJ databases">
        <title>Whole genome shotgun sequence of Gordonia sihwensis NBRC 108236.</title>
        <authorList>
            <person name="Yoshida I."/>
            <person name="Hosoyama A."/>
            <person name="Tsuchikane K."/>
            <person name="Ando Y."/>
            <person name="Baba S."/>
            <person name="Ohji S."/>
            <person name="Hamada M."/>
            <person name="Tamura T."/>
            <person name="Yamazoe A."/>
            <person name="Yamazaki S."/>
            <person name="Fujita N."/>
        </authorList>
    </citation>
    <scope>NUCLEOTIDE SEQUENCE [LARGE SCALE GENOMIC DNA]</scope>
    <source>
        <strain evidence="3 4">NBRC 108236</strain>
    </source>
</reference>